<evidence type="ECO:0000313" key="2">
    <source>
        <dbReference type="Proteomes" id="UP000316560"/>
    </source>
</evidence>
<keyword evidence="2" id="KW-1185">Reference proteome</keyword>
<gene>
    <name evidence="1" type="ORF">FB472_0368</name>
</gene>
<sequence length="250" mass="27022">MLTAGVDLAAEPKGTALAVVDWNAGHARLVDLQVGVADGVIVEVANQVDKIGIDCALGWPVEFVEFVVQHSDFESTQRDVDGGMDWRRRLAFRETDRFVRERTKRWPLSVSTDRLGLTAMRCAGLLARIQASGVPVDRAGSGTVVEVYPGATLRLWGFDTTGYRTCPEARATLLRSIQDEAPWLDFALFAPLMISSGDAFDAVVAAMAARNAALGHYEAPSASQMDRARSEGWIALPTGPMSNLTDTGAR</sequence>
<dbReference type="Pfam" id="PF04250">
    <property type="entry name" value="DUF429"/>
    <property type="match status" value="1"/>
</dbReference>
<protein>
    <submittedName>
        <fullName evidence="1">Uncharacterized protein DUF429</fullName>
    </submittedName>
</protein>
<comment type="caution">
    <text evidence="1">The sequence shown here is derived from an EMBL/GenBank/DDBJ whole genome shotgun (WGS) entry which is preliminary data.</text>
</comment>
<accession>A0A8H2K4Z1</accession>
<name>A0A8H2K4Z1_9MICO</name>
<dbReference type="EMBL" id="VFRA01000001">
    <property type="protein sequence ID" value="TQO18843.1"/>
    <property type="molecule type" value="Genomic_DNA"/>
</dbReference>
<dbReference type="RefSeq" id="WP_141989397.1">
    <property type="nucleotide sequence ID" value="NZ_VFRA01000001.1"/>
</dbReference>
<organism evidence="1 2">
    <name type="scientific">Rhodoglobus vestalii</name>
    <dbReference type="NCBI Taxonomy" id="193384"/>
    <lineage>
        <taxon>Bacteria</taxon>
        <taxon>Bacillati</taxon>
        <taxon>Actinomycetota</taxon>
        <taxon>Actinomycetes</taxon>
        <taxon>Micrococcales</taxon>
        <taxon>Microbacteriaceae</taxon>
        <taxon>Rhodoglobus</taxon>
    </lineage>
</organism>
<dbReference type="InterPro" id="IPR007362">
    <property type="entry name" value="DUF429"/>
</dbReference>
<evidence type="ECO:0000313" key="1">
    <source>
        <dbReference type="EMBL" id="TQO18843.1"/>
    </source>
</evidence>
<dbReference type="OrthoDB" id="4870479at2"/>
<reference evidence="1 2" key="1">
    <citation type="submission" date="2019-06" db="EMBL/GenBank/DDBJ databases">
        <title>Sequencing the genomes of 1000 actinobacteria strains.</title>
        <authorList>
            <person name="Klenk H.-P."/>
        </authorList>
    </citation>
    <scope>NUCLEOTIDE SEQUENCE [LARGE SCALE GENOMIC DNA]</scope>
    <source>
        <strain evidence="1 2">DSM 21947</strain>
    </source>
</reference>
<proteinExistence type="predicted"/>
<dbReference type="Proteomes" id="UP000316560">
    <property type="component" value="Unassembled WGS sequence"/>
</dbReference>
<dbReference type="AlphaFoldDB" id="A0A8H2K4Z1"/>